<evidence type="ECO:0000313" key="1">
    <source>
        <dbReference type="EMBL" id="OGK40498.1"/>
    </source>
</evidence>
<dbReference type="STRING" id="1802055.A3A74_02795"/>
<comment type="caution">
    <text evidence="1">The sequence shown here is derived from an EMBL/GenBank/DDBJ whole genome shotgun (WGS) entry which is preliminary data.</text>
</comment>
<protein>
    <submittedName>
        <fullName evidence="1">Uncharacterized protein</fullName>
    </submittedName>
</protein>
<reference evidence="1 2" key="1">
    <citation type="journal article" date="2016" name="Nat. Commun.">
        <title>Thousands of microbial genomes shed light on interconnected biogeochemical processes in an aquifer system.</title>
        <authorList>
            <person name="Anantharaman K."/>
            <person name="Brown C.T."/>
            <person name="Hug L.A."/>
            <person name="Sharon I."/>
            <person name="Castelle C.J."/>
            <person name="Probst A.J."/>
            <person name="Thomas B.C."/>
            <person name="Singh A."/>
            <person name="Wilkins M.J."/>
            <person name="Karaoz U."/>
            <person name="Brodie E.L."/>
            <person name="Williams K.H."/>
            <person name="Hubbard S.S."/>
            <person name="Banfield J.F."/>
        </authorList>
    </citation>
    <scope>NUCLEOTIDE SEQUENCE [LARGE SCALE GENOMIC DNA]</scope>
</reference>
<dbReference type="Proteomes" id="UP000179270">
    <property type="component" value="Unassembled WGS sequence"/>
</dbReference>
<sequence length="388" mass="44596">MVESTRLKLQSISERLHSIPNNESFKFNNHSAIFLKGKSLTEADRDIIDSTISEITARTYPKVSISIQKLIKFYSDIDNYNSRERIFTDWWFLLNEFKIPVAYATAYGGGIARKQEKNQAYKAQPRLLYTGEAEAILEHMLFLAPKVFENKFDFPFVVDRDQVDVNSIDGMFHRILQRPLYLYTAKGSFLPFIDEVRMTVNNKTYRPPTNLKLPENLILRRALRNDFAPLKKFLNKTHPINSLDEKSLDEDNGLFYIITPVGNDQIIITSAGLSYPTQKPDGSYLICATDLATDASPEYRDKGLATLARAATLNHLLMGGENGNYWFQGDRNWENAVVVSDIPYQRIPAIKMTKNLGYSQVMIGDRPYIRRWFTAGIMPKRSQYIMND</sequence>
<gene>
    <name evidence="1" type="ORF">A3A74_02795</name>
</gene>
<dbReference type="AlphaFoldDB" id="A0A1F7IAW1"/>
<proteinExistence type="predicted"/>
<evidence type="ECO:0000313" key="2">
    <source>
        <dbReference type="Proteomes" id="UP000179270"/>
    </source>
</evidence>
<organism evidence="1 2">
    <name type="scientific">Candidatus Roizmanbacteria bacterium RIFCSPLOWO2_01_FULL_35_13</name>
    <dbReference type="NCBI Taxonomy" id="1802055"/>
    <lineage>
        <taxon>Bacteria</taxon>
        <taxon>Candidatus Roizmaniibacteriota</taxon>
    </lineage>
</organism>
<dbReference type="EMBL" id="MGAF01000032">
    <property type="protein sequence ID" value="OGK40498.1"/>
    <property type="molecule type" value="Genomic_DNA"/>
</dbReference>
<name>A0A1F7IAW1_9BACT</name>
<accession>A0A1F7IAW1</accession>